<organism evidence="1 2">
    <name type="scientific">Phaeobacter gallaeciensis</name>
    <dbReference type="NCBI Taxonomy" id="60890"/>
    <lineage>
        <taxon>Bacteria</taxon>
        <taxon>Pseudomonadati</taxon>
        <taxon>Pseudomonadota</taxon>
        <taxon>Alphaproteobacteria</taxon>
        <taxon>Rhodobacterales</taxon>
        <taxon>Roseobacteraceae</taxon>
        <taxon>Phaeobacter</taxon>
    </lineage>
</organism>
<dbReference type="AlphaFoldDB" id="A0ABD4XFB4"/>
<gene>
    <name evidence="1" type="ORF">PXK24_21440</name>
</gene>
<evidence type="ECO:0008006" key="3">
    <source>
        <dbReference type="Google" id="ProtNLM"/>
    </source>
</evidence>
<comment type="caution">
    <text evidence="1">The sequence shown here is derived from an EMBL/GenBank/DDBJ whole genome shotgun (WGS) entry which is preliminary data.</text>
</comment>
<evidence type="ECO:0000313" key="2">
    <source>
        <dbReference type="Proteomes" id="UP001218364"/>
    </source>
</evidence>
<dbReference type="EMBL" id="JARCJK010000032">
    <property type="protein sequence ID" value="MDE4168243.1"/>
    <property type="molecule type" value="Genomic_DNA"/>
</dbReference>
<dbReference type="Proteomes" id="UP001218364">
    <property type="component" value="Unassembled WGS sequence"/>
</dbReference>
<protein>
    <recommendedName>
        <fullName evidence="3">Response regulatory domain-containing protein</fullName>
    </recommendedName>
</protein>
<name>A0ABD4XFB4_9RHOB</name>
<dbReference type="RefSeq" id="WP_274838902.1">
    <property type="nucleotide sequence ID" value="NZ_JARCJE010000028.1"/>
</dbReference>
<accession>A0ABD4XFB4</accession>
<sequence length="150" mass="17024">MYELKTVIYLGRLNEATPRVFEYFNRRGAQIIYADPHAGFQSYWREEGSVLFVDVEGLGGQKQVDEFLINLNFNRDSVPTILFFATKTNWQKQNIANYSGVSQLHGFDDPYSVEFSIAQVFASRMARSKAGKISCLTRNETDRASDCGAT</sequence>
<proteinExistence type="predicted"/>
<reference evidence="1 2" key="1">
    <citation type="submission" date="2023-02" db="EMBL/GenBank/DDBJ databases">
        <title>Population genomics of bacteria associated with diatom.</title>
        <authorList>
            <person name="Xie J."/>
            <person name="Wang H."/>
        </authorList>
    </citation>
    <scope>NUCLEOTIDE SEQUENCE [LARGE SCALE GENOMIC DNA]</scope>
    <source>
        <strain evidence="1 2">PT47_8</strain>
    </source>
</reference>
<evidence type="ECO:0000313" key="1">
    <source>
        <dbReference type="EMBL" id="MDE4168243.1"/>
    </source>
</evidence>